<dbReference type="OMA" id="SNVARWK"/>
<dbReference type="GO" id="GO:0017053">
    <property type="term" value="C:transcription repressor complex"/>
    <property type="evidence" value="ECO:0007669"/>
    <property type="project" value="InterPro"/>
</dbReference>
<dbReference type="OrthoDB" id="6287771at2759"/>
<dbReference type="InterPro" id="IPR028226">
    <property type="entry name" value="LIN37"/>
</dbReference>
<dbReference type="PANTHER" id="PTHR31336">
    <property type="entry name" value="LIN37 HOMOLOG"/>
    <property type="match status" value="1"/>
</dbReference>
<gene>
    <name evidence="3" type="primary">LOC111597978</name>
</gene>
<dbReference type="Proteomes" id="UP000504633">
    <property type="component" value="Unplaced"/>
</dbReference>
<evidence type="ECO:0000313" key="2">
    <source>
        <dbReference type="Proteomes" id="UP000504633"/>
    </source>
</evidence>
<evidence type="ECO:0000313" key="3">
    <source>
        <dbReference type="RefSeq" id="XP_023168721.1"/>
    </source>
</evidence>
<reference evidence="3" key="1">
    <citation type="submission" date="2025-08" db="UniProtKB">
        <authorList>
            <consortium name="RefSeq"/>
        </authorList>
    </citation>
    <scope>IDENTIFICATION</scope>
    <source>
        <strain evidence="3">15085-1641.00</strain>
        <tissue evidence="3">Whole body</tissue>
    </source>
</reference>
<proteinExistence type="predicted"/>
<dbReference type="RefSeq" id="XP_023168721.1">
    <property type="nucleotide sequence ID" value="XM_023312953.1"/>
</dbReference>
<keyword evidence="2" id="KW-1185">Reference proteome</keyword>
<feature type="compositionally biased region" description="Low complexity" evidence="1">
    <location>
        <begin position="57"/>
        <end position="75"/>
    </location>
</feature>
<feature type="region of interest" description="Disordered" evidence="1">
    <location>
        <begin position="1"/>
        <end position="123"/>
    </location>
</feature>
<dbReference type="GO" id="GO:0000122">
    <property type="term" value="P:negative regulation of transcription by RNA polymerase II"/>
    <property type="evidence" value="ECO:0007669"/>
    <property type="project" value="TreeGrafter"/>
</dbReference>
<dbReference type="Pfam" id="PF15306">
    <property type="entry name" value="LIN37"/>
    <property type="match status" value="1"/>
</dbReference>
<evidence type="ECO:0000256" key="1">
    <source>
        <dbReference type="SAM" id="MobiDB-lite"/>
    </source>
</evidence>
<feature type="compositionally biased region" description="Basic and acidic residues" evidence="1">
    <location>
        <begin position="17"/>
        <end position="31"/>
    </location>
</feature>
<dbReference type="AlphaFoldDB" id="A0A6J1LR70"/>
<sequence length="273" mass="31126">MKVTPKKSRATAVEGTLRPRESRKEIAKDESEAPLPMLQMDDDMESELPIRGRPSKKLVLLQKQQQRAQSNAKQQSEVKSESAAEAEIEAETVTTPATATGSGRSKAKRSLYKKSGNHAAQKSHSETYVMRLFERSLDLSKYKDKTPLYPICRAWMANQPRNPSVSVYNTDGTVPIVKREDDAEEVLSKLLSGELKVVKQMPQARKTEMSLIPPRLPNTQDERLNGASKEELLAENVSHWKRVRSHWLKHAQKYERERYEIIDQIMDAVCKRE</sequence>
<dbReference type="PANTHER" id="PTHR31336:SF3">
    <property type="entry name" value="PROTEIN LIN-37 HOMOLOG"/>
    <property type="match status" value="1"/>
</dbReference>
<protein>
    <submittedName>
        <fullName evidence="3">Protein lin-37 homolog</fullName>
    </submittedName>
</protein>
<dbReference type="CTD" id="37215"/>
<dbReference type="KEGG" id="dhe:111597978"/>
<organism evidence="2 3">
    <name type="scientific">Drosophila hydei</name>
    <name type="common">Fruit fly</name>
    <dbReference type="NCBI Taxonomy" id="7224"/>
    <lineage>
        <taxon>Eukaryota</taxon>
        <taxon>Metazoa</taxon>
        <taxon>Ecdysozoa</taxon>
        <taxon>Arthropoda</taxon>
        <taxon>Hexapoda</taxon>
        <taxon>Insecta</taxon>
        <taxon>Pterygota</taxon>
        <taxon>Neoptera</taxon>
        <taxon>Endopterygota</taxon>
        <taxon>Diptera</taxon>
        <taxon>Brachycera</taxon>
        <taxon>Muscomorpha</taxon>
        <taxon>Ephydroidea</taxon>
        <taxon>Drosophilidae</taxon>
        <taxon>Drosophila</taxon>
    </lineage>
</organism>
<feature type="compositionally biased region" description="Low complexity" evidence="1">
    <location>
        <begin position="91"/>
        <end position="100"/>
    </location>
</feature>
<name>A0A6J1LR70_DROHY</name>
<feature type="compositionally biased region" description="Basic residues" evidence="1">
    <location>
        <begin position="105"/>
        <end position="116"/>
    </location>
</feature>
<accession>A0A6J1LR70</accession>
<dbReference type="GO" id="GO:0031523">
    <property type="term" value="C:Myb complex"/>
    <property type="evidence" value="ECO:0007669"/>
    <property type="project" value="TreeGrafter"/>
</dbReference>
<dbReference type="GeneID" id="111597978"/>